<dbReference type="InterPro" id="IPR051309">
    <property type="entry name" value="ABCF_ATPase"/>
</dbReference>
<accession>A0A846TWY3</accession>
<dbReference type="GO" id="GO:0016887">
    <property type="term" value="F:ATP hydrolysis activity"/>
    <property type="evidence" value="ECO:0007669"/>
    <property type="project" value="InterPro"/>
</dbReference>
<dbReference type="Gene3D" id="3.40.50.300">
    <property type="entry name" value="P-loop containing nucleotide triphosphate hydrolases"/>
    <property type="match status" value="2"/>
</dbReference>
<feature type="domain" description="ABC transporter" evidence="3">
    <location>
        <begin position="4"/>
        <end position="263"/>
    </location>
</feature>
<dbReference type="PANTHER" id="PTHR42855">
    <property type="entry name" value="ABC TRANSPORTER ATP-BINDING SUBUNIT"/>
    <property type="match status" value="1"/>
</dbReference>
<dbReference type="SUPFAM" id="SSF52540">
    <property type="entry name" value="P-loop containing nucleoside triphosphate hydrolases"/>
    <property type="match status" value="2"/>
</dbReference>
<evidence type="ECO:0000256" key="2">
    <source>
        <dbReference type="ARBA" id="ARBA00022840"/>
    </source>
</evidence>
<evidence type="ECO:0000313" key="5">
    <source>
        <dbReference type="Proteomes" id="UP000584587"/>
    </source>
</evidence>
<dbReference type="InterPro" id="IPR003593">
    <property type="entry name" value="AAA+_ATPase"/>
</dbReference>
<keyword evidence="1" id="KW-0547">Nucleotide-binding</keyword>
<gene>
    <name evidence="4" type="ORF">HER12_02180</name>
</gene>
<protein>
    <submittedName>
        <fullName evidence="4">ABC-F family ATP-binding cassette domain-containing protein</fullName>
    </submittedName>
</protein>
<dbReference type="InterPro" id="IPR027417">
    <property type="entry name" value="P-loop_NTPase"/>
</dbReference>
<dbReference type="AlphaFoldDB" id="A0A846TWY3"/>
<dbReference type="EMBL" id="JAAVVK010000002">
    <property type="protein sequence ID" value="NKE38561.1"/>
    <property type="molecule type" value="Genomic_DNA"/>
</dbReference>
<evidence type="ECO:0000313" key="4">
    <source>
        <dbReference type="EMBL" id="NKE38561.1"/>
    </source>
</evidence>
<dbReference type="Pfam" id="PF12848">
    <property type="entry name" value="ABC_tran_Xtn"/>
    <property type="match status" value="1"/>
</dbReference>
<keyword evidence="5" id="KW-1185">Reference proteome</keyword>
<dbReference type="SMART" id="SM00382">
    <property type="entry name" value="AAA"/>
    <property type="match status" value="2"/>
</dbReference>
<dbReference type="RefSeq" id="WP_168105041.1">
    <property type="nucleotide sequence ID" value="NZ_CP051215.1"/>
</dbReference>
<dbReference type="PANTHER" id="PTHR42855:SF2">
    <property type="entry name" value="DRUG RESISTANCE ABC TRANSPORTER,ATP-BINDING PROTEIN"/>
    <property type="match status" value="1"/>
</dbReference>
<name>A0A846TWY3_9MOLU</name>
<feature type="domain" description="ABC transporter" evidence="3">
    <location>
        <begin position="323"/>
        <end position="512"/>
    </location>
</feature>
<evidence type="ECO:0000256" key="1">
    <source>
        <dbReference type="ARBA" id="ARBA00022741"/>
    </source>
</evidence>
<dbReference type="InterPro" id="IPR017871">
    <property type="entry name" value="ABC_transporter-like_CS"/>
</dbReference>
<dbReference type="Pfam" id="PF00005">
    <property type="entry name" value="ABC_tran"/>
    <property type="match status" value="2"/>
</dbReference>
<dbReference type="GO" id="GO:0005524">
    <property type="term" value="F:ATP binding"/>
    <property type="evidence" value="ECO:0007669"/>
    <property type="project" value="UniProtKB-KW"/>
</dbReference>
<sequence length="513" mass="57988">MSLLIIENLSYQTSSKKIYQNANLRINKGEHIVLIGPNGSGKTTLLNIINQDITPDQGTVTFFPNIKVGYLDQHLVVDDYLTVNQYLKTNYQDLFDKEAKMNDLYQAMAEDYQEKLLDQALKIQHELDVKGFNTINKTINNLITGLNIDKTLLDKNLASISGGQKSKILLAKLLLSNYDLLLLDEPTNFLDIEQINWLASFLQSYQQAFIVVSHDQKFVNQIARIIYEIDNLIFNRYVGDFENYLSLKDTNKKQYEKQYKVQQQQIKHMKEFIAKNSAKASKAKSAQSRVKQLEKMDVMAKPQAPQIPPNFHFQTKKAPSNIIVSSNNLVIGYQNPLIKPLSFTIKAGEKWLVKGGNGVGKTTLLQTIMNFIRPLSGQITIADNLSIGYFQQIITLKNLTPIQFLQEVNDKLTDQEIRSLLASFAIKGGLMFQSIKNLSGGEQTKVQLAALSTKSYDLLIMDEPTNHLDNNAKIALNNAINNFTGAVILTTHDINFDQSWANQVLNFENISAK</sequence>
<dbReference type="InterPro" id="IPR003439">
    <property type="entry name" value="ABC_transporter-like_ATP-bd"/>
</dbReference>
<evidence type="ECO:0000259" key="3">
    <source>
        <dbReference type="PROSITE" id="PS50893"/>
    </source>
</evidence>
<dbReference type="FunFam" id="3.40.50.300:FF:000011">
    <property type="entry name" value="Putative ABC transporter ATP-binding component"/>
    <property type="match status" value="1"/>
</dbReference>
<keyword evidence="2 4" id="KW-0067">ATP-binding</keyword>
<comment type="caution">
    <text evidence="4">The sequence shown here is derived from an EMBL/GenBank/DDBJ whole genome shotgun (WGS) entry which is preliminary data.</text>
</comment>
<dbReference type="Proteomes" id="UP000584587">
    <property type="component" value="Unassembled WGS sequence"/>
</dbReference>
<dbReference type="CDD" id="cd03221">
    <property type="entry name" value="ABCF_EF-3"/>
    <property type="match status" value="2"/>
</dbReference>
<proteinExistence type="predicted"/>
<organism evidence="4 5">
    <name type="scientific">Spiroplasma platyhelix PALS-1</name>
    <dbReference type="NCBI Taxonomy" id="1276218"/>
    <lineage>
        <taxon>Bacteria</taxon>
        <taxon>Bacillati</taxon>
        <taxon>Mycoplasmatota</taxon>
        <taxon>Mollicutes</taxon>
        <taxon>Entomoplasmatales</taxon>
        <taxon>Spiroplasmataceae</taxon>
        <taxon>Spiroplasma</taxon>
    </lineage>
</organism>
<dbReference type="PROSITE" id="PS50893">
    <property type="entry name" value="ABC_TRANSPORTER_2"/>
    <property type="match status" value="2"/>
</dbReference>
<reference evidence="4 5" key="1">
    <citation type="submission" date="2020-04" db="EMBL/GenBank/DDBJ databases">
        <title>Complete genome sequence of Spiroplasma platyhelix ATCC 51748, an insect isolate.</title>
        <authorList>
            <person name="Green E.A."/>
            <person name="Klassen J.L."/>
        </authorList>
    </citation>
    <scope>NUCLEOTIDE SEQUENCE [LARGE SCALE GENOMIC DNA]</scope>
    <source>
        <strain evidence="4 5">PALS-1</strain>
    </source>
</reference>
<dbReference type="InterPro" id="IPR032781">
    <property type="entry name" value="ABC_tran_Xtn"/>
</dbReference>
<dbReference type="PROSITE" id="PS00211">
    <property type="entry name" value="ABC_TRANSPORTER_1"/>
    <property type="match status" value="2"/>
</dbReference>